<dbReference type="Pfam" id="PF05036">
    <property type="entry name" value="SPOR"/>
    <property type="match status" value="1"/>
</dbReference>
<dbReference type="EMBL" id="JAZHFV010000003">
    <property type="protein sequence ID" value="MEX4008201.1"/>
    <property type="molecule type" value="Genomic_DNA"/>
</dbReference>
<feature type="region of interest" description="Disordered" evidence="1">
    <location>
        <begin position="1"/>
        <end position="109"/>
    </location>
</feature>
<accession>A0ABV3WV93</accession>
<organism evidence="4 5">
    <name type="scientific">Neoaquamicrobium sediminum</name>
    <dbReference type="NCBI Taxonomy" id="1849104"/>
    <lineage>
        <taxon>Bacteria</taxon>
        <taxon>Pseudomonadati</taxon>
        <taxon>Pseudomonadota</taxon>
        <taxon>Alphaproteobacteria</taxon>
        <taxon>Hyphomicrobiales</taxon>
        <taxon>Phyllobacteriaceae</taxon>
        <taxon>Neoaquamicrobium</taxon>
    </lineage>
</organism>
<feature type="domain" description="SPOR" evidence="3">
    <location>
        <begin position="866"/>
        <end position="949"/>
    </location>
</feature>
<dbReference type="InterPro" id="IPR036680">
    <property type="entry name" value="SPOR-like_sf"/>
</dbReference>
<dbReference type="Gene3D" id="3.30.70.1070">
    <property type="entry name" value="Sporulation related repeat"/>
    <property type="match status" value="1"/>
</dbReference>
<feature type="transmembrane region" description="Helical" evidence="2">
    <location>
        <begin position="607"/>
        <end position="630"/>
    </location>
</feature>
<feature type="compositionally biased region" description="Basic and acidic residues" evidence="1">
    <location>
        <begin position="1"/>
        <end position="12"/>
    </location>
</feature>
<dbReference type="InterPro" id="IPR007730">
    <property type="entry name" value="SPOR-like_dom"/>
</dbReference>
<feature type="compositionally biased region" description="Acidic residues" evidence="1">
    <location>
        <begin position="179"/>
        <end position="190"/>
    </location>
</feature>
<feature type="compositionally biased region" description="Low complexity" evidence="1">
    <location>
        <begin position="832"/>
        <end position="860"/>
    </location>
</feature>
<keyword evidence="2" id="KW-0472">Membrane</keyword>
<reference evidence="4 5" key="1">
    <citation type="submission" date="2024-01" db="EMBL/GenBank/DDBJ databases">
        <title>New evidence supports the origin of RcGTA from prophage.</title>
        <authorList>
            <person name="Xu Y."/>
            <person name="Liu B."/>
            <person name="Chen F."/>
        </authorList>
    </citation>
    <scope>NUCLEOTIDE SEQUENCE [LARGE SCALE GENOMIC DNA]</scope>
    <source>
        <strain evidence="4 5">CBW1107-2</strain>
    </source>
</reference>
<dbReference type="RefSeq" id="WP_368803233.1">
    <property type="nucleotide sequence ID" value="NZ_JAZHFV010000003.1"/>
</dbReference>
<feature type="compositionally biased region" description="Basic and acidic residues" evidence="1">
    <location>
        <begin position="51"/>
        <end position="72"/>
    </location>
</feature>
<evidence type="ECO:0000313" key="4">
    <source>
        <dbReference type="EMBL" id="MEX4008201.1"/>
    </source>
</evidence>
<dbReference type="PROSITE" id="PS51724">
    <property type="entry name" value="SPOR"/>
    <property type="match status" value="1"/>
</dbReference>
<evidence type="ECO:0000256" key="1">
    <source>
        <dbReference type="SAM" id="MobiDB-lite"/>
    </source>
</evidence>
<keyword evidence="5" id="KW-1185">Reference proteome</keyword>
<keyword evidence="2" id="KW-0812">Transmembrane</keyword>
<feature type="compositionally biased region" description="Acidic residues" evidence="1">
    <location>
        <begin position="257"/>
        <end position="271"/>
    </location>
</feature>
<proteinExistence type="predicted"/>
<evidence type="ECO:0000313" key="5">
    <source>
        <dbReference type="Proteomes" id="UP001559025"/>
    </source>
</evidence>
<evidence type="ECO:0000259" key="3">
    <source>
        <dbReference type="PROSITE" id="PS51724"/>
    </source>
</evidence>
<comment type="caution">
    <text evidence="4">The sequence shown here is derived from an EMBL/GenBank/DDBJ whole genome shotgun (WGS) entry which is preliminary data.</text>
</comment>
<feature type="region of interest" description="Disordered" evidence="1">
    <location>
        <begin position="173"/>
        <end position="326"/>
    </location>
</feature>
<protein>
    <submittedName>
        <fullName evidence="4">SPOR domain-containing protein</fullName>
    </submittedName>
</protein>
<keyword evidence="2" id="KW-1133">Transmembrane helix</keyword>
<dbReference type="Proteomes" id="UP001559025">
    <property type="component" value="Unassembled WGS sequence"/>
</dbReference>
<name>A0ABV3WV93_9HYPH</name>
<feature type="region of interest" description="Disordered" evidence="1">
    <location>
        <begin position="137"/>
        <end position="160"/>
    </location>
</feature>
<evidence type="ECO:0000256" key="2">
    <source>
        <dbReference type="SAM" id="Phobius"/>
    </source>
</evidence>
<sequence>MADTNQSRRSDFTEFSDNDPFAELTRIMGQAPRAPESAKPVAQDDFDLDLDLEKELMGDLDFREFDEPKSEEPEAQASEPEWQHAAEAEDEYQPAQHHSESQPVEAADASIDFDMAAEAFVEDEVHAFDPEPEMVEDDAVEMASEPEAVAATSSVPVQDDFEMSLERELVGEDARFEAPSEEPEAFEAETYEGGAYNAAEATRTEEPVDFGAEESSPASAQGDDGMAEVDMDFGMLEQELAAAVEPAIAPSRAIDPAADDWQPEPFAESEPEATSSEESFGPVFFAPADETEPAPEESVAAELSLEDELSALLGEGSAQPEAAHEEPQPIVAPVAVAPVDDWKPAVSTFGRSNFAAMRETAPAAEPAEAPAAETLTAETYEAEEAPFEAEADTPLEDTFAEIFGLDSEPEIKEPESQPEMQQQPEASGVEALATWQPERTFSPAAPGAAAAASAAPDIETIDVAESAQAMVDDLDIPEPDYGAPAPSNGLYDDLEGEIAQAFGDMSMDEPAPAAQPSSAPEWGVAAAATGAAAYAATAASSASAAQASHDHQQPSADAYAVGEGQWQTDNGFADDDFNYETDLEQAIAMSSYEDEPVARTYPRNRNLMIAAVVAGVAVVGGVGVFAMSLFGGGSDEPAIVRAGDDPMKVRPENPGGTTVPNQDNEVYQRVTGGASDAAPEQERLISTSEEPVNIEAGSEQQAALPSAIGEAVEEPTAAGNDTAAGEQNVAAAAPKADDRIEPVAEAEGVGASNDVLAVAPRRVRTMVVRSDGTMVPREDPTPAQPEQTNLAAATVGDAQPLAPAGADAQDEGPSVETPATVSVVPSQRREPQQTAAAAPQQPVVQQPATQTPAATPVSAPAAAAPAAGASAWSMQIASQPTAEGAQATYQDLARRYGNVLEGRGVNIVRADIDGLGTYYRVRIPANTRDEAIQLCTRYKAAGGSCFVSR</sequence>
<feature type="region of interest" description="Disordered" evidence="1">
    <location>
        <begin position="801"/>
        <end position="860"/>
    </location>
</feature>
<gene>
    <name evidence="4" type="ORF">V1479_12860</name>
</gene>